<protein>
    <recommendedName>
        <fullName evidence="15">Sensory/regulatory protein RpfC</fullName>
        <ecNumber evidence="3">2.7.13.3</ecNumber>
    </recommendedName>
</protein>
<dbReference type="NCBIfam" id="TIGR00229">
    <property type="entry name" value="sensory_box"/>
    <property type="match status" value="2"/>
</dbReference>
<dbReference type="Pfam" id="PF00512">
    <property type="entry name" value="HisKA"/>
    <property type="match status" value="1"/>
</dbReference>
<dbReference type="InterPro" id="IPR003661">
    <property type="entry name" value="HisK_dim/P_dom"/>
</dbReference>
<dbReference type="SUPFAM" id="SSF47384">
    <property type="entry name" value="Homodimeric domain of signal transducing histidine kinase"/>
    <property type="match status" value="1"/>
</dbReference>
<dbReference type="CDD" id="cd17546">
    <property type="entry name" value="REC_hyHK_CKI1_RcsC-like"/>
    <property type="match status" value="1"/>
</dbReference>
<feature type="domain" description="Histidine kinase" evidence="18">
    <location>
        <begin position="625"/>
        <end position="846"/>
    </location>
</feature>
<dbReference type="GO" id="GO:0005886">
    <property type="term" value="C:plasma membrane"/>
    <property type="evidence" value="ECO:0007669"/>
    <property type="project" value="UniProtKB-SubCell"/>
</dbReference>
<dbReference type="Pfam" id="PF00989">
    <property type="entry name" value="PAS"/>
    <property type="match status" value="1"/>
</dbReference>
<keyword evidence="13 17" id="KW-0472">Membrane</keyword>
<dbReference type="InterPro" id="IPR029151">
    <property type="entry name" value="Sensor-like_sf"/>
</dbReference>
<evidence type="ECO:0000313" key="22">
    <source>
        <dbReference type="EMBL" id="ACD95266.1"/>
    </source>
</evidence>
<dbReference type="InterPro" id="IPR013767">
    <property type="entry name" value="PAS_fold"/>
</dbReference>
<dbReference type="PANTHER" id="PTHR45339:SF1">
    <property type="entry name" value="HYBRID SIGNAL TRANSDUCTION HISTIDINE KINASE J"/>
    <property type="match status" value="1"/>
</dbReference>
<dbReference type="PROSITE" id="PS50110">
    <property type="entry name" value="RESPONSE_REGULATORY"/>
    <property type="match status" value="1"/>
</dbReference>
<evidence type="ECO:0000313" key="23">
    <source>
        <dbReference type="Proteomes" id="UP000002420"/>
    </source>
</evidence>
<keyword evidence="8" id="KW-0547">Nucleotide-binding</keyword>
<dbReference type="PROSITE" id="PS50885">
    <property type="entry name" value="HAMP"/>
    <property type="match status" value="1"/>
</dbReference>
<evidence type="ECO:0000256" key="15">
    <source>
        <dbReference type="ARBA" id="ARBA00068150"/>
    </source>
</evidence>
<dbReference type="Gene3D" id="3.40.50.2300">
    <property type="match status" value="1"/>
</dbReference>
<dbReference type="PROSITE" id="PS50112">
    <property type="entry name" value="PAS"/>
    <property type="match status" value="2"/>
</dbReference>
<dbReference type="eggNOG" id="COG4191">
    <property type="taxonomic scope" value="Bacteria"/>
</dbReference>
<dbReference type="Gene3D" id="3.30.450.20">
    <property type="entry name" value="PAS domain"/>
    <property type="match status" value="3"/>
</dbReference>
<dbReference type="InterPro" id="IPR033479">
    <property type="entry name" value="dCache_1"/>
</dbReference>
<dbReference type="Gene3D" id="6.10.340.10">
    <property type="match status" value="1"/>
</dbReference>
<dbReference type="CDD" id="cd12914">
    <property type="entry name" value="PDC1_DGC_like"/>
    <property type="match status" value="1"/>
</dbReference>
<dbReference type="OrthoDB" id="9758705at2"/>
<dbReference type="GO" id="GO:0000155">
    <property type="term" value="F:phosphorelay sensor kinase activity"/>
    <property type="evidence" value="ECO:0007669"/>
    <property type="project" value="InterPro"/>
</dbReference>
<dbReference type="GO" id="GO:0005524">
    <property type="term" value="F:ATP binding"/>
    <property type="evidence" value="ECO:0007669"/>
    <property type="project" value="UniProtKB-KW"/>
</dbReference>
<dbReference type="InterPro" id="IPR001789">
    <property type="entry name" value="Sig_transdc_resp-reg_receiver"/>
</dbReference>
<dbReference type="InterPro" id="IPR003594">
    <property type="entry name" value="HATPase_dom"/>
</dbReference>
<keyword evidence="7 17" id="KW-0812">Transmembrane</keyword>
<evidence type="ECO:0000259" key="18">
    <source>
        <dbReference type="PROSITE" id="PS50109"/>
    </source>
</evidence>
<dbReference type="Pfam" id="PF02743">
    <property type="entry name" value="dCache_1"/>
    <property type="match status" value="1"/>
</dbReference>
<evidence type="ECO:0000256" key="17">
    <source>
        <dbReference type="SAM" id="Phobius"/>
    </source>
</evidence>
<dbReference type="InterPro" id="IPR036097">
    <property type="entry name" value="HisK_dim/P_sf"/>
</dbReference>
<dbReference type="CDD" id="cd18774">
    <property type="entry name" value="PDC2_HK_sensor"/>
    <property type="match status" value="1"/>
</dbReference>
<dbReference type="PRINTS" id="PR00344">
    <property type="entry name" value="BCTRLSENSOR"/>
</dbReference>
<dbReference type="SMART" id="SM00388">
    <property type="entry name" value="HisKA"/>
    <property type="match status" value="1"/>
</dbReference>
<keyword evidence="5 16" id="KW-0597">Phosphoprotein</keyword>
<dbReference type="InterPro" id="IPR011006">
    <property type="entry name" value="CheY-like_superfamily"/>
</dbReference>
<evidence type="ECO:0000256" key="13">
    <source>
        <dbReference type="ARBA" id="ARBA00023136"/>
    </source>
</evidence>
<comment type="catalytic activity">
    <reaction evidence="1">
        <text>ATP + protein L-histidine = ADP + protein N-phospho-L-histidine.</text>
        <dbReference type="EC" id="2.7.13.3"/>
    </reaction>
</comment>
<dbReference type="SMART" id="SM00387">
    <property type="entry name" value="HATPase_c"/>
    <property type="match status" value="1"/>
</dbReference>
<feature type="modified residue" description="4-aspartylphosphate" evidence="16">
    <location>
        <position position="918"/>
    </location>
</feature>
<evidence type="ECO:0000256" key="11">
    <source>
        <dbReference type="ARBA" id="ARBA00022989"/>
    </source>
</evidence>
<keyword evidence="4" id="KW-1003">Cell membrane</keyword>
<dbReference type="InterPro" id="IPR004358">
    <property type="entry name" value="Sig_transdc_His_kin-like_C"/>
</dbReference>
<evidence type="ECO:0000259" key="20">
    <source>
        <dbReference type="PROSITE" id="PS50112"/>
    </source>
</evidence>
<dbReference type="PANTHER" id="PTHR45339">
    <property type="entry name" value="HYBRID SIGNAL TRANSDUCTION HISTIDINE KINASE J"/>
    <property type="match status" value="1"/>
</dbReference>
<dbReference type="Pfam" id="PF13426">
    <property type="entry name" value="PAS_9"/>
    <property type="match status" value="1"/>
</dbReference>
<name>B3E8Z8_TRIL1</name>
<dbReference type="KEGG" id="glo:Glov_1550"/>
<feature type="transmembrane region" description="Helical" evidence="17">
    <location>
        <begin position="286"/>
        <end position="307"/>
    </location>
</feature>
<evidence type="ECO:0000256" key="2">
    <source>
        <dbReference type="ARBA" id="ARBA00004651"/>
    </source>
</evidence>
<evidence type="ECO:0000256" key="4">
    <source>
        <dbReference type="ARBA" id="ARBA00022475"/>
    </source>
</evidence>
<comment type="subcellular location">
    <subcellularLocation>
        <location evidence="2">Cell membrane</location>
        <topology evidence="2">Multi-pass membrane protein</topology>
    </subcellularLocation>
</comment>
<feature type="domain" description="PAS" evidence="20">
    <location>
        <begin position="483"/>
        <end position="552"/>
    </location>
</feature>
<dbReference type="InterPro" id="IPR000014">
    <property type="entry name" value="PAS"/>
</dbReference>
<evidence type="ECO:0000256" key="1">
    <source>
        <dbReference type="ARBA" id="ARBA00000085"/>
    </source>
</evidence>
<dbReference type="SMART" id="SM00091">
    <property type="entry name" value="PAS"/>
    <property type="match status" value="2"/>
</dbReference>
<keyword evidence="6 22" id="KW-0808">Transferase</keyword>
<dbReference type="Proteomes" id="UP000002420">
    <property type="component" value="Chromosome"/>
</dbReference>
<evidence type="ECO:0000256" key="9">
    <source>
        <dbReference type="ARBA" id="ARBA00022777"/>
    </source>
</evidence>
<dbReference type="AlphaFoldDB" id="B3E8Z8"/>
<dbReference type="InterPro" id="IPR036890">
    <property type="entry name" value="HATPase_C_sf"/>
</dbReference>
<dbReference type="Gene3D" id="3.30.565.10">
    <property type="entry name" value="Histidine kinase-like ATPase, C-terminal domain"/>
    <property type="match status" value="1"/>
</dbReference>
<dbReference type="Pfam" id="PF00072">
    <property type="entry name" value="Response_reg"/>
    <property type="match status" value="1"/>
</dbReference>
<keyword evidence="23" id="KW-1185">Reference proteome</keyword>
<dbReference type="InterPro" id="IPR003660">
    <property type="entry name" value="HAMP_dom"/>
</dbReference>
<dbReference type="CDD" id="cd00082">
    <property type="entry name" value="HisKA"/>
    <property type="match status" value="1"/>
</dbReference>
<proteinExistence type="predicted"/>
<evidence type="ECO:0000256" key="10">
    <source>
        <dbReference type="ARBA" id="ARBA00022840"/>
    </source>
</evidence>
<dbReference type="CDD" id="cd16922">
    <property type="entry name" value="HATPase_EvgS-ArcB-TorS-like"/>
    <property type="match status" value="1"/>
</dbReference>
<evidence type="ECO:0000259" key="19">
    <source>
        <dbReference type="PROSITE" id="PS50110"/>
    </source>
</evidence>
<feature type="domain" description="PAS" evidence="20">
    <location>
        <begin position="367"/>
        <end position="422"/>
    </location>
</feature>
<dbReference type="SUPFAM" id="SSF103190">
    <property type="entry name" value="Sensory domain-like"/>
    <property type="match status" value="1"/>
</dbReference>
<gene>
    <name evidence="22" type="ordered locus">Glov_1550</name>
</gene>
<keyword evidence="12" id="KW-0902">Two-component regulatory system</keyword>
<dbReference type="SUPFAM" id="SSF55785">
    <property type="entry name" value="PYP-like sensor domain (PAS domain)"/>
    <property type="match status" value="2"/>
</dbReference>
<evidence type="ECO:0000256" key="6">
    <source>
        <dbReference type="ARBA" id="ARBA00022679"/>
    </source>
</evidence>
<evidence type="ECO:0000256" key="3">
    <source>
        <dbReference type="ARBA" id="ARBA00012438"/>
    </source>
</evidence>
<dbReference type="STRING" id="398767.Glov_1550"/>
<dbReference type="eggNOG" id="COG2205">
    <property type="taxonomic scope" value="Bacteria"/>
</dbReference>
<dbReference type="HOGENOM" id="CLU_000445_114_21_7"/>
<dbReference type="CDD" id="cd00130">
    <property type="entry name" value="PAS"/>
    <property type="match status" value="2"/>
</dbReference>
<dbReference type="EMBL" id="CP001089">
    <property type="protein sequence ID" value="ACD95266.1"/>
    <property type="molecule type" value="Genomic_DNA"/>
</dbReference>
<comment type="subunit">
    <text evidence="14">At low DSF concentrations, interacts with RpfF.</text>
</comment>
<dbReference type="SMART" id="SM00304">
    <property type="entry name" value="HAMP"/>
    <property type="match status" value="1"/>
</dbReference>
<evidence type="ECO:0000256" key="7">
    <source>
        <dbReference type="ARBA" id="ARBA00022692"/>
    </source>
</evidence>
<dbReference type="SUPFAM" id="SSF52172">
    <property type="entry name" value="CheY-like"/>
    <property type="match status" value="1"/>
</dbReference>
<dbReference type="InterPro" id="IPR005467">
    <property type="entry name" value="His_kinase_dom"/>
</dbReference>
<dbReference type="FunFam" id="1.10.287.130:FF:000002">
    <property type="entry name" value="Two-component osmosensing histidine kinase"/>
    <property type="match status" value="1"/>
</dbReference>
<dbReference type="PROSITE" id="PS50109">
    <property type="entry name" value="HIS_KIN"/>
    <property type="match status" value="1"/>
</dbReference>
<dbReference type="Gene3D" id="1.10.287.130">
    <property type="match status" value="1"/>
</dbReference>
<sequence length="995" mass="109695">MRFSTIQSRLIVSISLFLLLVMSGAAIGIYLYFKQQTVSLVQAQQFAMVSTLASGLDDKLSSAQLALIRSAGSAPRDLFNNPEKAQAWLNSRTGTKSIFSGGLFLFTPEGMLLVENPRLPSRRGRDFSFREYYLKTVASGKPVISNPYPSSIHGRPSIMMTVPLFHADGRLSGIMGGALDLLDKDSFLNVLTRTRVGKSGYFYLYAQDRTMIAHPDPSRIMQQDVLPGMNRLFDKALEGFEGSGETVNSKGVRALSSFKRLKSAGWILAANLPTTEAYQPVQRFRLFFLGGMILVMLMAVWGVRLLVGTFTAGLARLSERMEQIDPQHLADASPIKLLSDDEVGRLAATFNNLLTEVAQTDKRLRESETNFRTFFDTIDHFLFVLDHNGLILKVNQTVTQRLGYEESELLGQHVLVIHPAERRDEAGRIITEMLAGTVSFCPVPLVCKDGRLIAVETQVVAGTWNGRPALFGITKDISVLQESEEKFSRAFNASPALMALSTLEDGVYLDVNEAFLQQSGFARDEVIGKSSLELGLFTDYEQRLEMRRLLNEQQRVRNKKIVMRSKSGGLLYGLFSAELIRLQQRDLLLTVMVDITDRVNAEHALLEAKQAAESASRAKSEFLANMSHEIRTPMNGVLGMAELLAFTDLTAEQEQYLACIKSSGDNLLALINDILDLSKIEAGKIELEYADFSLRKAINDVVTTQISAIHTKRLQFSCDLAEDLPEIVLGDQLRFKQILLNLLSNAIKFTDHGSVSISAELIECHSFQSFVRVTVADTGIGIQAEARQTIFAPFTQADSSTTRRFGGTGLGLAISRQLAELMGGDIGLESEPGSGSRFYLDLPFGTSKGKLQGSETMPSAMFWDGPAVTVLVAEDNVMNQQFISGLLKKLGLGCQLTSNGQEALERWQQGDIDLILMDIQMPVMGGEAALHQLRQMESESGRHVPVVALTAHALRGDQERLLAAGFDGYLSKPLNLKELMVELKRAIDSQNSAAV</sequence>
<evidence type="ECO:0000256" key="5">
    <source>
        <dbReference type="ARBA" id="ARBA00022553"/>
    </source>
</evidence>
<keyword evidence="11 17" id="KW-1133">Transmembrane helix</keyword>
<organism evidence="22 23">
    <name type="scientific">Trichlorobacter lovleyi (strain ATCC BAA-1151 / DSM 17278 / SZ)</name>
    <name type="common">Geobacter lovleyi</name>
    <dbReference type="NCBI Taxonomy" id="398767"/>
    <lineage>
        <taxon>Bacteria</taxon>
        <taxon>Pseudomonadati</taxon>
        <taxon>Thermodesulfobacteriota</taxon>
        <taxon>Desulfuromonadia</taxon>
        <taxon>Geobacterales</taxon>
        <taxon>Geobacteraceae</taxon>
        <taxon>Trichlorobacter</taxon>
    </lineage>
</organism>
<dbReference type="FunFam" id="3.30.565.10:FF:000010">
    <property type="entry name" value="Sensor histidine kinase RcsC"/>
    <property type="match status" value="1"/>
</dbReference>
<evidence type="ECO:0000256" key="8">
    <source>
        <dbReference type="ARBA" id="ARBA00022741"/>
    </source>
</evidence>
<evidence type="ECO:0000256" key="16">
    <source>
        <dbReference type="PROSITE-ProRule" id="PRU00169"/>
    </source>
</evidence>
<keyword evidence="10" id="KW-0067">ATP-binding</keyword>
<dbReference type="SMART" id="SM00448">
    <property type="entry name" value="REC"/>
    <property type="match status" value="1"/>
</dbReference>
<feature type="domain" description="Response regulatory" evidence="19">
    <location>
        <begin position="869"/>
        <end position="987"/>
    </location>
</feature>
<evidence type="ECO:0000256" key="14">
    <source>
        <dbReference type="ARBA" id="ARBA00064003"/>
    </source>
</evidence>
<dbReference type="InterPro" id="IPR035965">
    <property type="entry name" value="PAS-like_dom_sf"/>
</dbReference>
<feature type="domain" description="HAMP" evidence="21">
    <location>
        <begin position="308"/>
        <end position="362"/>
    </location>
</feature>
<evidence type="ECO:0000259" key="21">
    <source>
        <dbReference type="PROSITE" id="PS50885"/>
    </source>
</evidence>
<dbReference type="GO" id="GO:0006355">
    <property type="term" value="P:regulation of DNA-templated transcription"/>
    <property type="evidence" value="ECO:0007669"/>
    <property type="project" value="InterPro"/>
</dbReference>
<accession>B3E8Z8</accession>
<dbReference type="RefSeq" id="WP_012469608.1">
    <property type="nucleotide sequence ID" value="NC_010814.1"/>
</dbReference>
<dbReference type="SUPFAM" id="SSF55874">
    <property type="entry name" value="ATPase domain of HSP90 chaperone/DNA topoisomerase II/histidine kinase"/>
    <property type="match status" value="1"/>
</dbReference>
<keyword evidence="9 22" id="KW-0418">Kinase</keyword>
<dbReference type="Pfam" id="PF02518">
    <property type="entry name" value="HATPase_c"/>
    <property type="match status" value="1"/>
</dbReference>
<reference evidence="22 23" key="1">
    <citation type="submission" date="2008-05" db="EMBL/GenBank/DDBJ databases">
        <title>Complete sequence of chromosome of Geobacter lovleyi SZ.</title>
        <authorList>
            <consortium name="US DOE Joint Genome Institute"/>
            <person name="Lucas S."/>
            <person name="Copeland A."/>
            <person name="Lapidus A."/>
            <person name="Glavina del Rio T."/>
            <person name="Dalin E."/>
            <person name="Tice H."/>
            <person name="Bruce D."/>
            <person name="Goodwin L."/>
            <person name="Pitluck S."/>
            <person name="Chertkov O."/>
            <person name="Meincke L."/>
            <person name="Brettin T."/>
            <person name="Detter J.C."/>
            <person name="Han C."/>
            <person name="Tapia R."/>
            <person name="Kuske C.R."/>
            <person name="Schmutz J."/>
            <person name="Larimer F."/>
            <person name="Land M."/>
            <person name="Hauser L."/>
            <person name="Kyrpides N."/>
            <person name="Mikhailova N."/>
            <person name="Sung Y."/>
            <person name="Fletcher K.E."/>
            <person name="Ritalahti K.M."/>
            <person name="Loeffler F.E."/>
            <person name="Richardson P."/>
        </authorList>
    </citation>
    <scope>NUCLEOTIDE SEQUENCE [LARGE SCALE GENOMIC DNA]</scope>
    <source>
        <strain evidence="23">ATCC BAA-1151 / DSM 17278 / SZ</strain>
    </source>
</reference>
<evidence type="ECO:0000256" key="12">
    <source>
        <dbReference type="ARBA" id="ARBA00023012"/>
    </source>
</evidence>
<dbReference type="EC" id="2.7.13.3" evidence="3"/>